<dbReference type="InterPro" id="IPR039556">
    <property type="entry name" value="ICL/PEPM"/>
</dbReference>
<keyword evidence="2" id="KW-1185">Reference proteome</keyword>
<dbReference type="InterPro" id="IPR040442">
    <property type="entry name" value="Pyrv_kinase-like_dom_sf"/>
</dbReference>
<dbReference type="EMBL" id="JAMQOQ010000004">
    <property type="protein sequence ID" value="MDS0295701.1"/>
    <property type="molecule type" value="Genomic_DNA"/>
</dbReference>
<dbReference type="CDD" id="cd00377">
    <property type="entry name" value="ICL_PEPM"/>
    <property type="match status" value="1"/>
</dbReference>
<dbReference type="PANTHER" id="PTHR42905">
    <property type="entry name" value="PHOSPHOENOLPYRUVATE CARBOXYLASE"/>
    <property type="match status" value="1"/>
</dbReference>
<dbReference type="Gene3D" id="3.20.20.60">
    <property type="entry name" value="Phosphoenolpyruvate-binding domains"/>
    <property type="match status" value="1"/>
</dbReference>
<comment type="caution">
    <text evidence="1">The sequence shown here is derived from an EMBL/GenBank/DDBJ whole genome shotgun (WGS) entry which is preliminary data.</text>
</comment>
<organism evidence="1 2">
    <name type="scientific">Halogeometricum luteum</name>
    <dbReference type="NCBI Taxonomy" id="2950537"/>
    <lineage>
        <taxon>Archaea</taxon>
        <taxon>Methanobacteriati</taxon>
        <taxon>Methanobacteriota</taxon>
        <taxon>Stenosarchaea group</taxon>
        <taxon>Halobacteria</taxon>
        <taxon>Halobacteriales</taxon>
        <taxon>Haloferacaceae</taxon>
        <taxon>Halogeometricum</taxon>
    </lineage>
</organism>
<dbReference type="GO" id="GO:0016829">
    <property type="term" value="F:lyase activity"/>
    <property type="evidence" value="ECO:0007669"/>
    <property type="project" value="UniProtKB-KW"/>
</dbReference>
<proteinExistence type="predicted"/>
<gene>
    <name evidence="1" type="ORF">NDI79_16120</name>
</gene>
<dbReference type="Proteomes" id="UP001254813">
    <property type="component" value="Unassembled WGS sequence"/>
</dbReference>
<keyword evidence="1" id="KW-0456">Lyase</keyword>
<dbReference type="PANTHER" id="PTHR42905:SF5">
    <property type="entry name" value="CARBOXYVINYL-CARBOXYPHOSPHONATE PHOSPHORYLMUTASE, CHLOROPLASTIC"/>
    <property type="match status" value="1"/>
</dbReference>
<evidence type="ECO:0000313" key="1">
    <source>
        <dbReference type="EMBL" id="MDS0295701.1"/>
    </source>
</evidence>
<protein>
    <submittedName>
        <fullName evidence="1">Isocitrate lyase/PEP mutase family protein</fullName>
    </submittedName>
</protein>
<evidence type="ECO:0000313" key="2">
    <source>
        <dbReference type="Proteomes" id="UP001254813"/>
    </source>
</evidence>
<sequence length="313" mass="33701">MTDTGARLRELLARDEPLVCPGVHDPLTAAVADAVGFDAVYMTGYGTSLSKIGYPDAGFITMPEMIDNAANIQERVDVPLIADADNGYGNATNVVRTVREYVKAGVGAIHIEDQTFPKRCGHTKGRQVIPREEAVGKIRAAADVRDERSEEFVLIARTDARGTGDGSLDEAIGRVNDFLDAGADVAFVEGPTDGDELRRIGEAVDGPLVYNFVGDLGSSPYVDLDSLDEWGFDLVIFPVASTLSTIANVYADLDAFAEDPVAAMRGIDDAFGETPVGSLHEFSGFPEVVEWEREYLPEEDQDKYSGSLGDDVE</sequence>
<dbReference type="RefSeq" id="WP_310929649.1">
    <property type="nucleotide sequence ID" value="NZ_JAMQOQ010000004.1"/>
</dbReference>
<reference evidence="1 2" key="1">
    <citation type="submission" date="2022-06" db="EMBL/GenBank/DDBJ databases">
        <title>Halogeometricum sp. a new haloarchaeum isolate from saline soil.</title>
        <authorList>
            <person name="Strakova D."/>
            <person name="Galisteo C."/>
            <person name="Sanchez-Porro C."/>
            <person name="Ventosa A."/>
        </authorList>
    </citation>
    <scope>NUCLEOTIDE SEQUENCE [LARGE SCALE GENOMIC DNA]</scope>
    <source>
        <strain evidence="2">S3BR25-2</strain>
    </source>
</reference>
<accession>A0ABU2G5E0</accession>
<dbReference type="InterPro" id="IPR015813">
    <property type="entry name" value="Pyrv/PenolPyrv_kinase-like_dom"/>
</dbReference>
<name>A0ABU2G5E0_9EURY</name>
<dbReference type="SUPFAM" id="SSF51621">
    <property type="entry name" value="Phosphoenolpyruvate/pyruvate domain"/>
    <property type="match status" value="1"/>
</dbReference>
<dbReference type="Pfam" id="PF13714">
    <property type="entry name" value="PEP_mutase"/>
    <property type="match status" value="1"/>
</dbReference>